<organism evidence="10 11">
    <name type="scientific">Pseudomonas phage Bf7</name>
    <dbReference type="NCBI Taxonomy" id="1100790"/>
    <lineage>
        <taxon>Viruses</taxon>
        <taxon>Duplodnaviria</taxon>
        <taxon>Heunggongvirae</taxon>
        <taxon>Uroviricota</taxon>
        <taxon>Caudoviricetes</taxon>
        <taxon>Autographivirales</taxon>
        <taxon>Autonotataviridae</taxon>
        <taxon>Bifseptvirus</taxon>
        <taxon>Bifseptvirus Bf7</taxon>
    </lineage>
</organism>
<dbReference type="GO" id="GO:0006310">
    <property type="term" value="P:DNA recombination"/>
    <property type="evidence" value="ECO:0007669"/>
    <property type="project" value="InterPro"/>
</dbReference>
<dbReference type="Gene3D" id="3.30.470.30">
    <property type="entry name" value="DNA ligase/mRNA capping enzyme"/>
    <property type="match status" value="1"/>
</dbReference>
<name>H2ELW5_9CAUD</name>
<dbReference type="InterPro" id="IPR012340">
    <property type="entry name" value="NA-bd_OB-fold"/>
</dbReference>
<dbReference type="InterPro" id="IPR050326">
    <property type="entry name" value="NAD_dep_DNA_ligaseB"/>
</dbReference>
<proteinExistence type="inferred from homology"/>
<dbReference type="GO" id="GO:0003910">
    <property type="term" value="F:DNA ligase (ATP) activity"/>
    <property type="evidence" value="ECO:0007669"/>
    <property type="project" value="InterPro"/>
</dbReference>
<dbReference type="Pfam" id="PF14743">
    <property type="entry name" value="DNA_ligase_OB_2"/>
    <property type="match status" value="1"/>
</dbReference>
<feature type="domain" description="DNA ligase OB-like" evidence="9">
    <location>
        <begin position="219"/>
        <end position="289"/>
    </location>
</feature>
<dbReference type="GO" id="GO:0006281">
    <property type="term" value="P:DNA repair"/>
    <property type="evidence" value="ECO:0007669"/>
    <property type="project" value="UniProtKB-KW"/>
</dbReference>
<evidence type="ECO:0000259" key="9">
    <source>
        <dbReference type="Pfam" id="PF14743"/>
    </source>
</evidence>
<protein>
    <recommendedName>
        <fullName evidence="3">DNA ligase</fullName>
    </recommendedName>
</protein>
<comment type="cofactor">
    <cofactor evidence="1">
        <name>a divalent metal cation</name>
        <dbReference type="ChEBI" id="CHEBI:60240"/>
    </cofactor>
</comment>
<keyword evidence="7" id="KW-0234">DNA repair</keyword>
<dbReference type="EMBL" id="JN991020">
    <property type="protein sequence ID" value="AEX65867.1"/>
    <property type="molecule type" value="Genomic_DNA"/>
</dbReference>
<dbReference type="KEGG" id="vg:11605087"/>
<dbReference type="InterPro" id="IPR012310">
    <property type="entry name" value="DNA_ligase_ATP-dep_cent"/>
</dbReference>
<keyword evidence="5" id="KW-0235">DNA replication</keyword>
<dbReference type="RefSeq" id="YP_005098185.1">
    <property type="nucleotide sequence ID" value="NC_016764.1"/>
</dbReference>
<evidence type="ECO:0000256" key="2">
    <source>
        <dbReference type="ARBA" id="ARBA00007572"/>
    </source>
</evidence>
<evidence type="ECO:0000256" key="1">
    <source>
        <dbReference type="ARBA" id="ARBA00001968"/>
    </source>
</evidence>
<dbReference type="GO" id="GO:0006260">
    <property type="term" value="P:DNA replication"/>
    <property type="evidence" value="ECO:0007669"/>
    <property type="project" value="UniProtKB-KW"/>
</dbReference>
<dbReference type="Proteomes" id="UP000007746">
    <property type="component" value="Segment"/>
</dbReference>
<dbReference type="PANTHER" id="PTHR47810">
    <property type="entry name" value="DNA LIGASE"/>
    <property type="match status" value="1"/>
</dbReference>
<dbReference type="CDD" id="cd08041">
    <property type="entry name" value="OBF_kDNA_ligase_like"/>
    <property type="match status" value="1"/>
</dbReference>
<evidence type="ECO:0000256" key="7">
    <source>
        <dbReference type="ARBA" id="ARBA00023204"/>
    </source>
</evidence>
<dbReference type="OrthoDB" id="10765at10239"/>
<keyword evidence="11" id="KW-1185">Reference proteome</keyword>
<keyword evidence="6" id="KW-0227">DNA damage</keyword>
<evidence type="ECO:0000256" key="6">
    <source>
        <dbReference type="ARBA" id="ARBA00022763"/>
    </source>
</evidence>
<dbReference type="SUPFAM" id="SSF56091">
    <property type="entry name" value="DNA ligase/mRNA capping enzyme, catalytic domain"/>
    <property type="match status" value="1"/>
</dbReference>
<sequence>MGMPDRKILVQKPKETRNLSAKALAALPEFDSGKWVFQPKFDGCSLIIMVGINVVRIFSREGKECVSMPHIAEHFRINSVPNMVYFGEAYHPNMLFKDISGMFRRQSPQYELEAWLFDAVTLQEFRTGEAKRPYAMRMKALSHVANREYGVIPPITRGSVAEVQADIDSIREYGYKLELDGFMAKQADGEWTAGDDREGRTIKLKDHISVDLEVVGIIEGEGKFKDMVGAIEVLWRGKHEVVSGGRLTNAERLEFFNEPGKLIAKIVEVHALGITPDGKLREPRYQRIRDDKTEASE</sequence>
<feature type="domain" description="ATP-dependent DNA ligase family profile" evidence="8">
    <location>
        <begin position="25"/>
        <end position="205"/>
    </location>
</feature>
<keyword evidence="4 10" id="KW-0436">Ligase</keyword>
<comment type="similarity">
    <text evidence="2">Belongs to the ATP-dependent DNA ligase family.</text>
</comment>
<evidence type="ECO:0000256" key="5">
    <source>
        <dbReference type="ARBA" id="ARBA00022705"/>
    </source>
</evidence>
<evidence type="ECO:0000313" key="10">
    <source>
        <dbReference type="EMBL" id="AEX65867.1"/>
    </source>
</evidence>
<dbReference type="PANTHER" id="PTHR47810:SF1">
    <property type="entry name" value="DNA LIGASE B"/>
    <property type="match status" value="1"/>
</dbReference>
<dbReference type="SUPFAM" id="SSF50249">
    <property type="entry name" value="Nucleic acid-binding proteins"/>
    <property type="match status" value="1"/>
</dbReference>
<gene>
    <name evidence="10" type="ORF">BF7_00145</name>
</gene>
<reference evidence="10 11" key="1">
    <citation type="journal article" date="2012" name="FEMS Microbiol. Lett.">
        <title>Isolation of new Pseudomonas tolaasii bacteriophages and genomic investigation of the lytic phage BF7.</title>
        <authorList>
            <person name="Sajben-Nagy E."/>
            <person name="Maroti G."/>
            <person name="Kredics L."/>
            <person name="Horvath B."/>
            <person name="Parducz A."/>
            <person name="Vagvolgyi C."/>
            <person name="Manczinger L."/>
        </authorList>
    </citation>
    <scope>NUCLEOTIDE SEQUENCE [LARGE SCALE GENOMIC DNA]</scope>
</reference>
<accession>H2ELW5</accession>
<dbReference type="Pfam" id="PF01068">
    <property type="entry name" value="DNA_ligase_A_M"/>
    <property type="match status" value="1"/>
</dbReference>
<dbReference type="InterPro" id="IPR029319">
    <property type="entry name" value="DNA_ligase_OB"/>
</dbReference>
<dbReference type="GeneID" id="11605087"/>
<evidence type="ECO:0000259" key="8">
    <source>
        <dbReference type="Pfam" id="PF01068"/>
    </source>
</evidence>
<evidence type="ECO:0000256" key="3">
    <source>
        <dbReference type="ARBA" id="ARBA00013308"/>
    </source>
</evidence>
<evidence type="ECO:0000256" key="4">
    <source>
        <dbReference type="ARBA" id="ARBA00022598"/>
    </source>
</evidence>
<evidence type="ECO:0000313" key="11">
    <source>
        <dbReference type="Proteomes" id="UP000007746"/>
    </source>
</evidence>
<dbReference type="GO" id="GO:0005524">
    <property type="term" value="F:ATP binding"/>
    <property type="evidence" value="ECO:0007669"/>
    <property type="project" value="InterPro"/>
</dbReference>